<evidence type="ECO:0000256" key="8">
    <source>
        <dbReference type="ARBA" id="ARBA00023136"/>
    </source>
</evidence>
<dbReference type="Proteomes" id="UP001642409">
    <property type="component" value="Unassembled WGS sequence"/>
</dbReference>
<comment type="similarity">
    <text evidence="2 11">Belongs to the CDP-alcohol phosphatidyltransferase class-I family.</text>
</comment>
<dbReference type="NCBIfam" id="TIGR00560">
    <property type="entry name" value="pgsA"/>
    <property type="match status" value="1"/>
</dbReference>
<evidence type="ECO:0000256" key="3">
    <source>
        <dbReference type="ARBA" id="ARBA00022516"/>
    </source>
</evidence>
<dbReference type="GO" id="GO:0008444">
    <property type="term" value="F:CDP-diacylglycerol-glycerol-3-phosphate 3-phosphatidyltransferase activity"/>
    <property type="evidence" value="ECO:0007669"/>
    <property type="project" value="InterPro"/>
</dbReference>
<protein>
    <submittedName>
        <fullName evidence="12">CDP-diacylglycerol-glycerol-3-phosphate 3-phosphatidyltransferase</fullName>
    </submittedName>
    <submittedName>
        <fullName evidence="13">CDP-diacylglycerol-glycerol-3-phosphate_3-phospha tidyltransferase</fullName>
    </submittedName>
</protein>
<dbReference type="InterPro" id="IPR004570">
    <property type="entry name" value="Phosphatidylglycerol_P_synth"/>
</dbReference>
<dbReference type="EMBL" id="CAXDID020000697">
    <property type="protein sequence ID" value="CAL6110836.1"/>
    <property type="molecule type" value="Genomic_DNA"/>
</dbReference>
<name>A0AA86TJV2_9EUKA</name>
<dbReference type="InterPro" id="IPR048254">
    <property type="entry name" value="CDP_ALCOHOL_P_TRANSF_CS"/>
</dbReference>
<evidence type="ECO:0000256" key="4">
    <source>
        <dbReference type="ARBA" id="ARBA00022679"/>
    </source>
</evidence>
<evidence type="ECO:0000256" key="2">
    <source>
        <dbReference type="ARBA" id="ARBA00010441"/>
    </source>
</evidence>
<dbReference type="InterPro" id="IPR000462">
    <property type="entry name" value="CDP-OH_P_trans"/>
</dbReference>
<keyword evidence="9" id="KW-0594">Phospholipid biosynthesis</keyword>
<keyword evidence="14" id="KW-1185">Reference proteome</keyword>
<dbReference type="InterPro" id="IPR050324">
    <property type="entry name" value="CDP-alcohol_PTase-I"/>
</dbReference>
<evidence type="ECO:0000256" key="7">
    <source>
        <dbReference type="ARBA" id="ARBA00023098"/>
    </source>
</evidence>
<comment type="caution">
    <text evidence="12">The sequence shown here is derived from an EMBL/GenBank/DDBJ whole genome shotgun (WGS) entry which is preliminary data.</text>
</comment>
<dbReference type="Pfam" id="PF01066">
    <property type="entry name" value="CDP-OH_P_transf"/>
    <property type="match status" value="1"/>
</dbReference>
<keyword evidence="3" id="KW-0444">Lipid biosynthesis</keyword>
<evidence type="ECO:0000313" key="13">
    <source>
        <dbReference type="EMBL" id="CAL6110836.1"/>
    </source>
</evidence>
<keyword evidence="4 11" id="KW-0808">Transferase</keyword>
<reference evidence="12" key="1">
    <citation type="submission" date="2023-06" db="EMBL/GenBank/DDBJ databases">
        <authorList>
            <person name="Kurt Z."/>
        </authorList>
    </citation>
    <scope>NUCLEOTIDE SEQUENCE</scope>
</reference>
<evidence type="ECO:0000256" key="10">
    <source>
        <dbReference type="ARBA" id="ARBA00023264"/>
    </source>
</evidence>
<proteinExistence type="inferred from homology"/>
<dbReference type="EMBL" id="CATOUU010000173">
    <property type="protein sequence ID" value="CAI9919436.1"/>
    <property type="molecule type" value="Genomic_DNA"/>
</dbReference>
<comment type="subcellular location">
    <subcellularLocation>
        <location evidence="1">Membrane</location>
        <topology evidence="1">Multi-pass membrane protein</topology>
    </subcellularLocation>
</comment>
<dbReference type="GO" id="GO:0016020">
    <property type="term" value="C:membrane"/>
    <property type="evidence" value="ECO:0007669"/>
    <property type="project" value="UniProtKB-SubCell"/>
</dbReference>
<keyword evidence="7" id="KW-0443">Lipid metabolism</keyword>
<dbReference type="PANTHER" id="PTHR14269">
    <property type="entry name" value="CDP-DIACYLGLYCEROL--GLYCEROL-3-PHOSPHATE 3-PHOSPHATIDYLTRANSFERASE-RELATED"/>
    <property type="match status" value="1"/>
</dbReference>
<evidence type="ECO:0000256" key="6">
    <source>
        <dbReference type="ARBA" id="ARBA00022989"/>
    </source>
</evidence>
<keyword evidence="8" id="KW-0472">Membrane</keyword>
<dbReference type="PANTHER" id="PTHR14269:SF11">
    <property type="entry name" value="CDP-DIACYLGLYCEROL--GLYCEROL-3-PHOSPHATE 3-PHOSPHATIDYLTRANSFERASE"/>
    <property type="match status" value="1"/>
</dbReference>
<dbReference type="GO" id="GO:0005739">
    <property type="term" value="C:mitochondrion"/>
    <property type="evidence" value="ECO:0007669"/>
    <property type="project" value="TreeGrafter"/>
</dbReference>
<evidence type="ECO:0000256" key="1">
    <source>
        <dbReference type="ARBA" id="ARBA00004141"/>
    </source>
</evidence>
<evidence type="ECO:0000313" key="14">
    <source>
        <dbReference type="Proteomes" id="UP001642409"/>
    </source>
</evidence>
<evidence type="ECO:0000256" key="5">
    <source>
        <dbReference type="ARBA" id="ARBA00022692"/>
    </source>
</evidence>
<dbReference type="PROSITE" id="PS00379">
    <property type="entry name" value="CDP_ALCOHOL_P_TRANSF"/>
    <property type="match status" value="1"/>
</dbReference>
<organism evidence="12">
    <name type="scientific">Hexamita inflata</name>
    <dbReference type="NCBI Taxonomy" id="28002"/>
    <lineage>
        <taxon>Eukaryota</taxon>
        <taxon>Metamonada</taxon>
        <taxon>Diplomonadida</taxon>
        <taxon>Hexamitidae</taxon>
        <taxon>Hexamitinae</taxon>
        <taxon>Hexamita</taxon>
    </lineage>
</organism>
<dbReference type="PIRSF" id="PIRSF000847">
    <property type="entry name" value="Phos_ph_gly_syn"/>
    <property type="match status" value="1"/>
</dbReference>
<dbReference type="InterPro" id="IPR043130">
    <property type="entry name" value="CDP-OH_PTrfase_TM_dom"/>
</dbReference>
<gene>
    <name evidence="12" type="ORF">HINF_LOCUS7081</name>
    <name evidence="13" type="ORF">HINF_LOCUS76107</name>
</gene>
<evidence type="ECO:0000313" key="12">
    <source>
        <dbReference type="EMBL" id="CAI9919436.1"/>
    </source>
</evidence>
<sequence length="204" mass="23017">MPSAFIRHLPNCLSMSRIPFLFLTTIMLFTDYQYRHTCALAFLILGSITDYLDGQAARYFKVVSKFGILFDSLADKILTVGVFITFLTKKIYPPWFVFPVLVILSRELLMCGLRMLAAKEQIVLAAEKSGKVKTAVQMVASCFSVGAISFRELGVEEKYCALLLDVGNKAFLVSAVLAMTSGYSYFSKYKYLFQDEEDKVVQKK</sequence>
<reference evidence="13 14" key="2">
    <citation type="submission" date="2024-07" db="EMBL/GenBank/DDBJ databases">
        <authorList>
            <person name="Akdeniz Z."/>
        </authorList>
    </citation>
    <scope>NUCLEOTIDE SEQUENCE [LARGE SCALE GENOMIC DNA]</scope>
</reference>
<dbReference type="AlphaFoldDB" id="A0AA86TJV2"/>
<keyword evidence="10" id="KW-1208">Phospholipid metabolism</keyword>
<keyword evidence="5" id="KW-0812">Transmembrane</keyword>
<evidence type="ECO:0000256" key="11">
    <source>
        <dbReference type="RuleBase" id="RU003750"/>
    </source>
</evidence>
<dbReference type="Gene3D" id="1.20.120.1760">
    <property type="match status" value="1"/>
</dbReference>
<dbReference type="GO" id="GO:0046474">
    <property type="term" value="P:glycerophospholipid biosynthetic process"/>
    <property type="evidence" value="ECO:0007669"/>
    <property type="project" value="TreeGrafter"/>
</dbReference>
<evidence type="ECO:0000256" key="9">
    <source>
        <dbReference type="ARBA" id="ARBA00023209"/>
    </source>
</evidence>
<keyword evidence="6" id="KW-1133">Transmembrane helix</keyword>
<accession>A0AA86TJV2</accession>